<accession>A0A6J1MPI4</accession>
<evidence type="ECO:0000313" key="2">
    <source>
        <dbReference type="Proteomes" id="UP000504633"/>
    </source>
</evidence>
<gene>
    <name evidence="3" type="primary">LOC111604910</name>
</gene>
<dbReference type="Proteomes" id="UP000504633">
    <property type="component" value="Unplaced"/>
</dbReference>
<organism evidence="2 3">
    <name type="scientific">Drosophila hydei</name>
    <name type="common">Fruit fly</name>
    <dbReference type="NCBI Taxonomy" id="7224"/>
    <lineage>
        <taxon>Eukaryota</taxon>
        <taxon>Metazoa</taxon>
        <taxon>Ecdysozoa</taxon>
        <taxon>Arthropoda</taxon>
        <taxon>Hexapoda</taxon>
        <taxon>Insecta</taxon>
        <taxon>Pterygota</taxon>
        <taxon>Neoptera</taxon>
        <taxon>Endopterygota</taxon>
        <taxon>Diptera</taxon>
        <taxon>Brachycera</taxon>
        <taxon>Muscomorpha</taxon>
        <taxon>Ephydroidea</taxon>
        <taxon>Drosophilidae</taxon>
        <taxon>Drosophila</taxon>
    </lineage>
</organism>
<dbReference type="OMA" id="MSKYRYG"/>
<feature type="domain" description="DUF4777" evidence="1">
    <location>
        <begin position="2"/>
        <end position="67"/>
    </location>
</feature>
<reference evidence="3" key="1">
    <citation type="submission" date="2025-08" db="UniProtKB">
        <authorList>
            <consortium name="RefSeq"/>
        </authorList>
    </citation>
    <scope>IDENTIFICATION</scope>
    <source>
        <strain evidence="3">15085-1641.00</strain>
        <tissue evidence="3">Whole body</tissue>
    </source>
</reference>
<keyword evidence="2" id="KW-1185">Reference proteome</keyword>
<protein>
    <submittedName>
        <fullName evidence="3">Uncharacterized protein LOC111604910</fullName>
    </submittedName>
</protein>
<dbReference type="RefSeq" id="XP_023178924.1">
    <property type="nucleotide sequence ID" value="XM_023323156.2"/>
</dbReference>
<dbReference type="InterPro" id="IPR031957">
    <property type="entry name" value="DUF4777"/>
</dbReference>
<dbReference type="AlphaFoldDB" id="A0A6J1MPI4"/>
<proteinExistence type="predicted"/>
<evidence type="ECO:0000313" key="3">
    <source>
        <dbReference type="RefSeq" id="XP_023178924.1"/>
    </source>
</evidence>
<dbReference type="KEGG" id="dhe:111604910"/>
<evidence type="ECO:0000259" key="1">
    <source>
        <dbReference type="Pfam" id="PF16007"/>
    </source>
</evidence>
<dbReference type="OrthoDB" id="7882888at2759"/>
<dbReference type="GeneID" id="111604910"/>
<name>A0A6J1MPI4_DROHY</name>
<sequence length="114" mass="13342">MSRYIYGDLILEAFMEFRRPMALEEVIEYVAEMTDRPVQEVRLSVDNTLTAAWLHDFVRRDGELYFLESIVKPDVQATKNTRSKGSATTFAHFTGTFDTCRGGRRIRKQSSRRW</sequence>
<dbReference type="Pfam" id="PF16007">
    <property type="entry name" value="DUF4777"/>
    <property type="match status" value="1"/>
</dbReference>